<dbReference type="AlphaFoldDB" id="A0A5C4S8L8"/>
<dbReference type="Proteomes" id="UP000308271">
    <property type="component" value="Unassembled WGS sequence"/>
</dbReference>
<gene>
    <name evidence="5" type="ORF">FGF66_05055</name>
</gene>
<keyword evidence="2 5" id="KW-0808">Transferase</keyword>
<dbReference type="PANTHER" id="PTHR34136">
    <property type="match status" value="1"/>
</dbReference>
<reference evidence="5 6" key="1">
    <citation type="submission" date="2019-05" db="EMBL/GenBank/DDBJ databases">
        <title>Draft Whole-Genome sequence of the green sulfur bacterium Chlorobaculum thiosulfatiphilum DSM 249.</title>
        <authorList>
            <person name="Meyer T.E."/>
            <person name="Kyndt J.A."/>
        </authorList>
    </citation>
    <scope>NUCLEOTIDE SEQUENCE [LARGE SCALE GENOMIC DNA]</scope>
    <source>
        <strain evidence="5 6">DSM 249</strain>
    </source>
</reference>
<evidence type="ECO:0000256" key="3">
    <source>
        <dbReference type="SAM" id="MobiDB-lite"/>
    </source>
</evidence>
<keyword evidence="6" id="KW-1185">Reference proteome</keyword>
<feature type="region of interest" description="Disordered" evidence="3">
    <location>
        <begin position="1"/>
        <end position="23"/>
    </location>
</feature>
<dbReference type="PANTHER" id="PTHR34136:SF1">
    <property type="entry name" value="UDP-N-ACETYL-D-MANNOSAMINURONIC ACID TRANSFERASE"/>
    <property type="match status" value="1"/>
</dbReference>
<keyword evidence="4" id="KW-0812">Transmembrane</keyword>
<dbReference type="OrthoDB" id="9771846at2"/>
<evidence type="ECO:0000256" key="4">
    <source>
        <dbReference type="SAM" id="Phobius"/>
    </source>
</evidence>
<keyword evidence="4" id="KW-1133">Transmembrane helix</keyword>
<comment type="caution">
    <text evidence="5">The sequence shown here is derived from an EMBL/GenBank/DDBJ whole genome shotgun (WGS) entry which is preliminary data.</text>
</comment>
<accession>A0A5C4S8L8</accession>
<dbReference type="CDD" id="cd06533">
    <property type="entry name" value="Glyco_transf_WecG_TagA"/>
    <property type="match status" value="1"/>
</dbReference>
<keyword evidence="4" id="KW-0472">Membrane</keyword>
<evidence type="ECO:0000313" key="6">
    <source>
        <dbReference type="Proteomes" id="UP000308271"/>
    </source>
</evidence>
<protein>
    <submittedName>
        <fullName evidence="5">WecB/TagA/CpsF family glycosyltransferase</fullName>
    </submittedName>
</protein>
<evidence type="ECO:0000256" key="2">
    <source>
        <dbReference type="ARBA" id="ARBA00022679"/>
    </source>
</evidence>
<proteinExistence type="predicted"/>
<feature type="transmembrane region" description="Helical" evidence="4">
    <location>
        <begin position="63"/>
        <end position="84"/>
    </location>
</feature>
<dbReference type="EMBL" id="VDCH01000007">
    <property type="protein sequence ID" value="TNJ39299.1"/>
    <property type="molecule type" value="Genomic_DNA"/>
</dbReference>
<dbReference type="Pfam" id="PF03808">
    <property type="entry name" value="Glyco_tran_WecG"/>
    <property type="match status" value="1"/>
</dbReference>
<sequence length="463" mass="51965">MTTRSTNPEKRTPSMTDNRSAQEARALEKRLGRRSNGRRGWRRRAAFAVSTALSELIVRLIEIGAALSVTLFAFVPVLLARLALRLPAGKPVFSKRSVFGRSGKPLTLLSFDGLSGGMATLPWFLELFTGRLALAGTSIRDWQPTAPAPEQGYISMVKPGIVSLWRVRQSSRIAHEGREATEWEYIFSKHPAYDFLLILRALPALLFSEKEASPSPLFNLLDLKIDNITMREAIEMIRQTIEERRQSAIFFVNPDCMNKSVTDREYREALVAADHILPDGIGLVIAGKMLGTPLRENINGTDMLPFLCEMAAEAKRSIYLLGGKPGVAEKAGDAIAQKFAVTIAGVMHGYFDHKTESAGVIEEINRSNASILLVAFGAPLQEQWIVRHREDLRPAILMGVGGLFDFFSGNIQRAPRWMREIGLEWVYRILQEPGRMWKRYVVGNPLFLYRVMKWKVLGRNLNL</sequence>
<dbReference type="GO" id="GO:0016758">
    <property type="term" value="F:hexosyltransferase activity"/>
    <property type="evidence" value="ECO:0007669"/>
    <property type="project" value="TreeGrafter"/>
</dbReference>
<evidence type="ECO:0000313" key="5">
    <source>
        <dbReference type="EMBL" id="TNJ39299.1"/>
    </source>
</evidence>
<dbReference type="InterPro" id="IPR004629">
    <property type="entry name" value="WecG_TagA_CpsF"/>
</dbReference>
<evidence type="ECO:0000256" key="1">
    <source>
        <dbReference type="ARBA" id="ARBA00022676"/>
    </source>
</evidence>
<name>A0A5C4S8L8_CHLTI</name>
<dbReference type="NCBIfam" id="TIGR00696">
    <property type="entry name" value="wecG_tagA_cpsF"/>
    <property type="match status" value="1"/>
</dbReference>
<organism evidence="5 6">
    <name type="scientific">Chlorobaculum thiosulfatiphilum</name>
    <name type="common">Chlorobium limicola f.sp. thiosulfatophilum</name>
    <dbReference type="NCBI Taxonomy" id="115852"/>
    <lineage>
        <taxon>Bacteria</taxon>
        <taxon>Pseudomonadati</taxon>
        <taxon>Chlorobiota</taxon>
        <taxon>Chlorobiia</taxon>
        <taxon>Chlorobiales</taxon>
        <taxon>Chlorobiaceae</taxon>
        <taxon>Chlorobaculum</taxon>
    </lineage>
</organism>
<keyword evidence="1" id="KW-0328">Glycosyltransferase</keyword>